<comment type="caution">
    <text evidence="3">The sequence shown here is derived from an EMBL/GenBank/DDBJ whole genome shotgun (WGS) entry which is preliminary data.</text>
</comment>
<evidence type="ECO:0008006" key="5">
    <source>
        <dbReference type="Google" id="ProtNLM"/>
    </source>
</evidence>
<keyword evidence="2" id="KW-0812">Transmembrane</keyword>
<dbReference type="STRING" id="2018661.A0A2A2K5R3"/>
<accession>A0A2A2K5R3</accession>
<keyword evidence="2" id="KW-1133">Transmembrane helix</keyword>
<evidence type="ECO:0000256" key="2">
    <source>
        <dbReference type="SAM" id="Phobius"/>
    </source>
</evidence>
<dbReference type="InterPro" id="IPR008496">
    <property type="entry name" value="TMEM222/RTE1"/>
</dbReference>
<evidence type="ECO:0000256" key="1">
    <source>
        <dbReference type="SAM" id="MobiDB-lite"/>
    </source>
</evidence>
<dbReference type="EMBL" id="LIAE01009574">
    <property type="protein sequence ID" value="PAV69213.1"/>
    <property type="molecule type" value="Genomic_DNA"/>
</dbReference>
<dbReference type="Proteomes" id="UP000218231">
    <property type="component" value="Unassembled WGS sequence"/>
</dbReference>
<dbReference type="PANTHER" id="PTHR20921">
    <property type="entry name" value="TRANSMEMBRANE PROTEIN 222"/>
    <property type="match status" value="1"/>
</dbReference>
<proteinExistence type="predicted"/>
<dbReference type="AlphaFoldDB" id="A0A2A2K5R3"/>
<keyword evidence="4" id="KW-1185">Reference proteome</keyword>
<feature type="transmembrane region" description="Helical" evidence="2">
    <location>
        <begin position="34"/>
        <end position="54"/>
    </location>
</feature>
<feature type="transmembrane region" description="Helical" evidence="2">
    <location>
        <begin position="160"/>
        <end position="186"/>
    </location>
</feature>
<name>A0A2A2K5R3_9BILA</name>
<dbReference type="PANTHER" id="PTHR20921:SF0">
    <property type="entry name" value="TRANSMEMBRANE PROTEIN 222"/>
    <property type="match status" value="1"/>
</dbReference>
<sequence>MTSQNGKGDSIAAEAGRTESTGSTSMDIEPNKHLFPFCIVWTPIPCITWFLPFVGHMGIATSRGIIRDFAGSFYVSENEMAFGWPTRYLQLNVNEVDGGPEAYDRAVKEASDEYKCHTHNLLCDNCHSHVALALNTMRYKGRTDWKMVNLATETFFKGKFINVLGVVQQFLPLMLILIGILLVVLLL</sequence>
<dbReference type="Pfam" id="PF05608">
    <property type="entry name" value="RTE1"/>
    <property type="match status" value="1"/>
</dbReference>
<feature type="region of interest" description="Disordered" evidence="1">
    <location>
        <begin position="1"/>
        <end position="25"/>
    </location>
</feature>
<keyword evidence="2" id="KW-0472">Membrane</keyword>
<evidence type="ECO:0000313" key="4">
    <source>
        <dbReference type="Proteomes" id="UP000218231"/>
    </source>
</evidence>
<organism evidence="3 4">
    <name type="scientific">Diploscapter pachys</name>
    <dbReference type="NCBI Taxonomy" id="2018661"/>
    <lineage>
        <taxon>Eukaryota</taxon>
        <taxon>Metazoa</taxon>
        <taxon>Ecdysozoa</taxon>
        <taxon>Nematoda</taxon>
        <taxon>Chromadorea</taxon>
        <taxon>Rhabditida</taxon>
        <taxon>Rhabditina</taxon>
        <taxon>Rhabditomorpha</taxon>
        <taxon>Rhabditoidea</taxon>
        <taxon>Rhabditidae</taxon>
        <taxon>Diploscapter</taxon>
    </lineage>
</organism>
<reference evidence="3 4" key="1">
    <citation type="journal article" date="2017" name="Curr. Biol.">
        <title>Genome architecture and evolution of a unichromosomal asexual nematode.</title>
        <authorList>
            <person name="Fradin H."/>
            <person name="Zegar C."/>
            <person name="Gutwein M."/>
            <person name="Lucas J."/>
            <person name="Kovtun M."/>
            <person name="Corcoran D."/>
            <person name="Baugh L.R."/>
            <person name="Kiontke K."/>
            <person name="Gunsalus K."/>
            <person name="Fitch D.H."/>
            <person name="Piano F."/>
        </authorList>
    </citation>
    <scope>NUCLEOTIDE SEQUENCE [LARGE SCALE GENOMIC DNA]</scope>
    <source>
        <strain evidence="3">PF1309</strain>
    </source>
</reference>
<evidence type="ECO:0000313" key="3">
    <source>
        <dbReference type="EMBL" id="PAV69213.1"/>
    </source>
</evidence>
<gene>
    <name evidence="3" type="ORF">WR25_01555</name>
</gene>
<dbReference type="OrthoDB" id="267284at2759"/>
<protein>
    <recommendedName>
        <fullName evidence="5">Transmembrane protein 222</fullName>
    </recommendedName>
</protein>